<feature type="compositionally biased region" description="Acidic residues" evidence="1">
    <location>
        <begin position="1"/>
        <end position="10"/>
    </location>
</feature>
<feature type="compositionally biased region" description="Pro residues" evidence="1">
    <location>
        <begin position="108"/>
        <end position="118"/>
    </location>
</feature>
<feature type="region of interest" description="Disordered" evidence="1">
    <location>
        <begin position="203"/>
        <end position="224"/>
    </location>
</feature>
<sequence length="443" mass="49776">MDSQSEEAEQAEQPQQSETNIFPELEFETNIFPELEFETNIFPQSESETNIIRDSLTFLVNQKLDLIKRIVNKTPPNDHHHLLTMSDFMLDENPNGNGNEGIVDEPAPSNPPVEPLPIPTIQIDPDYNLSGSGNQAQTSIFSPEAQANPPDIELSINPFLLAAQGHPLAPAAQTDPAALEPQTNPPGQEWQFDLFALEAQTNPPAPEVQATPPAPEPQMTSPTLEAQANPPAPLLNALHFATLLHMPIHILELIAKQPVDDPIRDPGTLYTAIEQIHEWSFRYPPISSPAQSPETQKCLEYDDQRCIVTGHEIKTSCHVIPFCRRSMVGGAGHRINSIRSVMNYLVGYSHLSRDVESQELLGILSAEVDIPKMHWNLITLSPNIATLWERGVFAFRWLYHSRIVADNWSHVGKVRITLEFVWMPFNRSRRRLDPFDLNEAQDF</sequence>
<protein>
    <recommendedName>
        <fullName evidence="4">HNH nuclease domain-containing protein</fullName>
    </recommendedName>
</protein>
<dbReference type="RefSeq" id="XP_009254259.1">
    <property type="nucleotide sequence ID" value="XM_009255984.1"/>
</dbReference>
<reference evidence="2 3" key="1">
    <citation type="journal article" date="2012" name="PLoS Pathog.">
        <title>Comparative pathogenomics reveals horizontally acquired novel virulence genes in fungi infecting cereal hosts.</title>
        <authorList>
            <person name="Gardiner D.M."/>
            <person name="McDonald M.C."/>
            <person name="Covarelli L."/>
            <person name="Solomon P.S."/>
            <person name="Rusu A.G."/>
            <person name="Marshall M."/>
            <person name="Kazan K."/>
            <person name="Chakraborty S."/>
            <person name="McDonald B.A."/>
            <person name="Manners J.M."/>
        </authorList>
    </citation>
    <scope>NUCLEOTIDE SEQUENCE [LARGE SCALE GENOMIC DNA]</scope>
    <source>
        <strain evidence="2 3">CS3096</strain>
    </source>
</reference>
<dbReference type="EMBL" id="AFNW01000064">
    <property type="protein sequence ID" value="EKJ76990.1"/>
    <property type="molecule type" value="Genomic_DNA"/>
</dbReference>
<gene>
    <name evidence="2" type="ORF">FPSE_02865</name>
</gene>
<feature type="region of interest" description="Disordered" evidence="1">
    <location>
        <begin position="1"/>
        <end position="22"/>
    </location>
</feature>
<accession>K3W241</accession>
<dbReference type="HOGENOM" id="CLU_050245_0_0_1"/>
<dbReference type="KEGG" id="fpu:FPSE_02865"/>
<dbReference type="OrthoDB" id="5416097at2759"/>
<feature type="region of interest" description="Disordered" evidence="1">
    <location>
        <begin position="92"/>
        <end position="137"/>
    </location>
</feature>
<evidence type="ECO:0000256" key="1">
    <source>
        <dbReference type="SAM" id="MobiDB-lite"/>
    </source>
</evidence>
<evidence type="ECO:0000313" key="2">
    <source>
        <dbReference type="EMBL" id="EKJ76990.1"/>
    </source>
</evidence>
<organism evidence="2 3">
    <name type="scientific">Fusarium pseudograminearum (strain CS3096)</name>
    <name type="common">Wheat and barley crown-rot fungus</name>
    <dbReference type="NCBI Taxonomy" id="1028729"/>
    <lineage>
        <taxon>Eukaryota</taxon>
        <taxon>Fungi</taxon>
        <taxon>Dikarya</taxon>
        <taxon>Ascomycota</taxon>
        <taxon>Pezizomycotina</taxon>
        <taxon>Sordariomycetes</taxon>
        <taxon>Hypocreomycetidae</taxon>
        <taxon>Hypocreales</taxon>
        <taxon>Nectriaceae</taxon>
        <taxon>Fusarium</taxon>
    </lineage>
</organism>
<dbReference type="AlphaFoldDB" id="K3W241"/>
<proteinExistence type="predicted"/>
<name>K3W241_FUSPC</name>
<evidence type="ECO:0008006" key="4">
    <source>
        <dbReference type="Google" id="ProtNLM"/>
    </source>
</evidence>
<comment type="caution">
    <text evidence="2">The sequence shown here is derived from an EMBL/GenBank/DDBJ whole genome shotgun (WGS) entry which is preliminary data.</text>
</comment>
<dbReference type="Proteomes" id="UP000007978">
    <property type="component" value="Chromosome 3"/>
</dbReference>
<dbReference type="GeneID" id="20361484"/>
<evidence type="ECO:0000313" key="3">
    <source>
        <dbReference type="Proteomes" id="UP000007978"/>
    </source>
</evidence>
<keyword evidence="3" id="KW-1185">Reference proteome</keyword>